<feature type="transmembrane region" description="Helical" evidence="6">
    <location>
        <begin position="249"/>
        <end position="269"/>
    </location>
</feature>
<dbReference type="InterPro" id="IPR049326">
    <property type="entry name" value="Rhodopsin_dom_fungi"/>
</dbReference>
<dbReference type="PANTHER" id="PTHR33048:SF168">
    <property type="match status" value="1"/>
</dbReference>
<dbReference type="InterPro" id="IPR052337">
    <property type="entry name" value="SAT4-like"/>
</dbReference>
<reference evidence="8" key="1">
    <citation type="submission" date="2020-10" db="EMBL/GenBank/DDBJ databases">
        <authorList>
            <person name="Kusch S."/>
        </authorList>
    </citation>
    <scope>NUCLEOTIDE SEQUENCE</scope>
    <source>
        <strain evidence="8">SwB9</strain>
    </source>
</reference>
<dbReference type="PANTHER" id="PTHR33048">
    <property type="entry name" value="PTH11-LIKE INTEGRAL MEMBRANE PROTEIN (AFU_ORTHOLOGUE AFUA_5G11245)"/>
    <property type="match status" value="1"/>
</dbReference>
<comment type="similarity">
    <text evidence="5">Belongs to the SAT4 family.</text>
</comment>
<sequence>MAASTVPDAYKLGLNQVGYATLVVSIFFMLLSTIAAALRIWTRIVKNAKFGIDDWLLFISVFLFYAFCANILAGVYTLGGGQIYLDLVVLARKSQQYLKSEYAIPPIYATNVTTVKLSILFFYRRIFETPSFLRNNTIVMVVCCIWYVANLIGDLLYCIPMATFWDPAVKGTCFNFALYFLIMELFDMLLDIAILCLPTKIILGLHLPLKNRIGILCIFLLGALVVITSAIRIGYLYNPSEVLLSLARASLWSVINLGVAILCACLPTYKPLFSRFYTMSSSLWSSSLWSRHNRSRNTDESANKTACDANSNPAAFYYRMGDSNEDSTGDTVYHTGVSTQIRSSSEARVIPMDGVLVQRDVDMNRSSAFIGGSETSKV</sequence>
<feature type="transmembrane region" description="Helical" evidence="6">
    <location>
        <begin position="107"/>
        <end position="126"/>
    </location>
</feature>
<organism evidence="8 9">
    <name type="scientific">Sclerotinia trifoliorum</name>
    <dbReference type="NCBI Taxonomy" id="28548"/>
    <lineage>
        <taxon>Eukaryota</taxon>
        <taxon>Fungi</taxon>
        <taxon>Dikarya</taxon>
        <taxon>Ascomycota</taxon>
        <taxon>Pezizomycotina</taxon>
        <taxon>Leotiomycetes</taxon>
        <taxon>Helotiales</taxon>
        <taxon>Sclerotiniaceae</taxon>
        <taxon>Sclerotinia</taxon>
    </lineage>
</organism>
<evidence type="ECO:0000313" key="8">
    <source>
        <dbReference type="EMBL" id="CAD6444313.1"/>
    </source>
</evidence>
<dbReference type="OrthoDB" id="3648173at2759"/>
<evidence type="ECO:0000259" key="7">
    <source>
        <dbReference type="Pfam" id="PF20684"/>
    </source>
</evidence>
<keyword evidence="9" id="KW-1185">Reference proteome</keyword>
<keyword evidence="2 6" id="KW-0812">Transmembrane</keyword>
<dbReference type="Pfam" id="PF20684">
    <property type="entry name" value="Fung_rhodopsin"/>
    <property type="match status" value="1"/>
</dbReference>
<protein>
    <submittedName>
        <fullName evidence="8">Bb1ce465-4e57-4f23-8e21-5c98e1efb7cf</fullName>
    </submittedName>
</protein>
<dbReference type="GO" id="GO:0016020">
    <property type="term" value="C:membrane"/>
    <property type="evidence" value="ECO:0007669"/>
    <property type="project" value="UniProtKB-SubCell"/>
</dbReference>
<keyword evidence="3 6" id="KW-1133">Transmembrane helix</keyword>
<dbReference type="EMBL" id="CAJHIA010000011">
    <property type="protein sequence ID" value="CAD6444313.1"/>
    <property type="molecule type" value="Genomic_DNA"/>
</dbReference>
<feature type="transmembrane region" description="Helical" evidence="6">
    <location>
        <begin position="215"/>
        <end position="237"/>
    </location>
</feature>
<feature type="transmembrane region" description="Helical" evidence="6">
    <location>
        <begin position="54"/>
        <end position="78"/>
    </location>
</feature>
<feature type="transmembrane region" description="Helical" evidence="6">
    <location>
        <begin position="20"/>
        <end position="42"/>
    </location>
</feature>
<dbReference type="Proteomes" id="UP000624404">
    <property type="component" value="Unassembled WGS sequence"/>
</dbReference>
<keyword evidence="4 6" id="KW-0472">Membrane</keyword>
<feature type="transmembrane region" description="Helical" evidence="6">
    <location>
        <begin position="177"/>
        <end position="203"/>
    </location>
</feature>
<feature type="transmembrane region" description="Helical" evidence="6">
    <location>
        <begin position="138"/>
        <end position="165"/>
    </location>
</feature>
<comment type="caution">
    <text evidence="8">The sequence shown here is derived from an EMBL/GenBank/DDBJ whole genome shotgun (WGS) entry which is preliminary data.</text>
</comment>
<feature type="domain" description="Rhodopsin" evidence="7">
    <location>
        <begin position="38"/>
        <end position="275"/>
    </location>
</feature>
<evidence type="ECO:0000256" key="5">
    <source>
        <dbReference type="ARBA" id="ARBA00038359"/>
    </source>
</evidence>
<evidence type="ECO:0000256" key="3">
    <source>
        <dbReference type="ARBA" id="ARBA00022989"/>
    </source>
</evidence>
<comment type="subcellular location">
    <subcellularLocation>
        <location evidence="1">Membrane</location>
        <topology evidence="1">Multi-pass membrane protein</topology>
    </subcellularLocation>
</comment>
<name>A0A8H2VT78_9HELO</name>
<accession>A0A8H2VT78</accession>
<proteinExistence type="inferred from homology"/>
<evidence type="ECO:0000256" key="2">
    <source>
        <dbReference type="ARBA" id="ARBA00022692"/>
    </source>
</evidence>
<evidence type="ECO:0000313" key="9">
    <source>
        <dbReference type="Proteomes" id="UP000624404"/>
    </source>
</evidence>
<evidence type="ECO:0000256" key="1">
    <source>
        <dbReference type="ARBA" id="ARBA00004141"/>
    </source>
</evidence>
<evidence type="ECO:0000256" key="4">
    <source>
        <dbReference type="ARBA" id="ARBA00023136"/>
    </source>
</evidence>
<gene>
    <name evidence="8" type="ORF">SCLTRI_LOCUS4105</name>
</gene>
<dbReference type="AlphaFoldDB" id="A0A8H2VT78"/>
<evidence type="ECO:0000256" key="6">
    <source>
        <dbReference type="SAM" id="Phobius"/>
    </source>
</evidence>